<reference evidence="1 2" key="1">
    <citation type="submission" date="2020-01" db="EMBL/GenBank/DDBJ databases">
        <title>Pseudarthrobacter psychrotolerans sp. nov., isolated from antarctic soil.</title>
        <authorList>
            <person name="Shin Y."/>
            <person name="Park W."/>
        </authorList>
    </citation>
    <scope>NUCLEOTIDE SEQUENCE [LARGE SCALE GENOMIC DNA]</scope>
    <source>
        <strain evidence="1 2">YJ56</strain>
    </source>
</reference>
<evidence type="ECO:0000313" key="1">
    <source>
        <dbReference type="EMBL" id="QHK18813.1"/>
    </source>
</evidence>
<dbReference type="Proteomes" id="UP000464186">
    <property type="component" value="Chromosome"/>
</dbReference>
<gene>
    <name evidence="1" type="ORF">GU243_02390</name>
</gene>
<sequence>MGDWLMTARRLARRELVTSGEVIPLDLMDCAAPDVFAAFTVNLPNGRIGIDMGEADRLRKVESVQRRRLEEFLSARGIRRQYSDDRYSEILERSRVYWGLGHQGKPLAAS</sequence>
<dbReference type="KEGG" id="psey:GU243_02390"/>
<name>A0A6P1NI37_9MICC</name>
<keyword evidence="2" id="KW-1185">Reference proteome</keyword>
<dbReference type="AlphaFoldDB" id="A0A6P1NI37"/>
<evidence type="ECO:0000313" key="2">
    <source>
        <dbReference type="Proteomes" id="UP000464186"/>
    </source>
</evidence>
<proteinExistence type="predicted"/>
<protein>
    <submittedName>
        <fullName evidence="1">Uncharacterized protein</fullName>
    </submittedName>
</protein>
<organism evidence="1 2">
    <name type="scientific">Pseudarthrobacter psychrotolerans</name>
    <dbReference type="NCBI Taxonomy" id="2697569"/>
    <lineage>
        <taxon>Bacteria</taxon>
        <taxon>Bacillati</taxon>
        <taxon>Actinomycetota</taxon>
        <taxon>Actinomycetes</taxon>
        <taxon>Micrococcales</taxon>
        <taxon>Micrococcaceae</taxon>
        <taxon>Pseudarthrobacter</taxon>
    </lineage>
</organism>
<accession>A0A6P1NI37</accession>
<dbReference type="EMBL" id="CP047898">
    <property type="protein sequence ID" value="QHK18813.1"/>
    <property type="molecule type" value="Genomic_DNA"/>
</dbReference>